<dbReference type="Proteomes" id="UP000272400">
    <property type="component" value="Unassembled WGS sequence"/>
</dbReference>
<dbReference type="InterPro" id="IPR049900">
    <property type="entry name" value="PKS_mFAS_DH"/>
</dbReference>
<evidence type="ECO:0000256" key="5">
    <source>
        <dbReference type="ARBA" id="ARBA00023315"/>
    </source>
</evidence>
<dbReference type="InterPro" id="IPR050091">
    <property type="entry name" value="PKS_NRPS_Biosynth_Enz"/>
</dbReference>
<organism evidence="10 11">
    <name type="scientific">Actinocorallia herbida</name>
    <dbReference type="NCBI Taxonomy" id="58109"/>
    <lineage>
        <taxon>Bacteria</taxon>
        <taxon>Bacillati</taxon>
        <taxon>Actinomycetota</taxon>
        <taxon>Actinomycetes</taxon>
        <taxon>Streptosporangiales</taxon>
        <taxon>Thermomonosporaceae</taxon>
        <taxon>Actinocorallia</taxon>
    </lineage>
</organism>
<dbReference type="SUPFAM" id="SSF55048">
    <property type="entry name" value="Probable ACP-binding domain of malonyl-CoA ACP transacylase"/>
    <property type="match status" value="2"/>
</dbReference>
<dbReference type="PANTHER" id="PTHR43775:SF51">
    <property type="entry name" value="INACTIVE PHENOLPHTHIOCEROL SYNTHESIS POLYKETIDE SYNTHASE TYPE I PKS1-RELATED"/>
    <property type="match status" value="1"/>
</dbReference>
<dbReference type="Pfam" id="PF00698">
    <property type="entry name" value="Acyl_transf_1"/>
    <property type="match status" value="2"/>
</dbReference>
<feature type="active site" description="Proton donor; for dehydratase activity" evidence="6">
    <location>
        <position position="2071"/>
    </location>
</feature>
<dbReference type="InterPro" id="IPR057326">
    <property type="entry name" value="KR_dom"/>
</dbReference>
<dbReference type="Gene3D" id="1.10.1200.10">
    <property type="entry name" value="ACP-like"/>
    <property type="match status" value="2"/>
</dbReference>
<dbReference type="InterPro" id="IPR016036">
    <property type="entry name" value="Malonyl_transacylase_ACP-bd"/>
</dbReference>
<dbReference type="InterPro" id="IPR049551">
    <property type="entry name" value="PKS_DH_C"/>
</dbReference>
<dbReference type="InterPro" id="IPR009081">
    <property type="entry name" value="PP-bd_ACP"/>
</dbReference>
<dbReference type="CDD" id="cd08956">
    <property type="entry name" value="KR_3_FAS_SDR_x"/>
    <property type="match status" value="1"/>
</dbReference>
<feature type="domain" description="Ketosynthase family 3 (KS3)" evidence="8">
    <location>
        <begin position="4"/>
        <end position="412"/>
    </location>
</feature>
<evidence type="ECO:0000259" key="9">
    <source>
        <dbReference type="PROSITE" id="PS52019"/>
    </source>
</evidence>
<dbReference type="Gene3D" id="3.40.47.10">
    <property type="match status" value="2"/>
</dbReference>
<feature type="region of interest" description="N-terminal hotdog fold" evidence="6">
    <location>
        <begin position="1887"/>
        <end position="2002"/>
    </location>
</feature>
<dbReference type="SMART" id="SM00827">
    <property type="entry name" value="PKS_AT"/>
    <property type="match status" value="2"/>
</dbReference>
<dbReference type="CDD" id="cd00833">
    <property type="entry name" value="PKS"/>
    <property type="match status" value="2"/>
</dbReference>
<dbReference type="Pfam" id="PF00550">
    <property type="entry name" value="PP-binding"/>
    <property type="match status" value="2"/>
</dbReference>
<dbReference type="SMART" id="SM00829">
    <property type="entry name" value="PKS_ER"/>
    <property type="match status" value="1"/>
</dbReference>
<dbReference type="Pfam" id="PF14765">
    <property type="entry name" value="PS-DH"/>
    <property type="match status" value="1"/>
</dbReference>
<dbReference type="PROSITE" id="PS52019">
    <property type="entry name" value="PKS_MFAS_DH"/>
    <property type="match status" value="1"/>
</dbReference>
<dbReference type="SUPFAM" id="SSF50129">
    <property type="entry name" value="GroES-like"/>
    <property type="match status" value="1"/>
</dbReference>
<dbReference type="InterPro" id="IPR020843">
    <property type="entry name" value="ER"/>
</dbReference>
<protein>
    <submittedName>
        <fullName evidence="10">Acyl transferase domain-containing protein</fullName>
    </submittedName>
</protein>
<dbReference type="Pfam" id="PF13602">
    <property type="entry name" value="ADH_zinc_N_2"/>
    <property type="match status" value="1"/>
</dbReference>
<dbReference type="GO" id="GO:0006633">
    <property type="term" value="P:fatty acid biosynthetic process"/>
    <property type="evidence" value="ECO:0007669"/>
    <property type="project" value="InterPro"/>
</dbReference>
<keyword evidence="2" id="KW-0597">Phosphoprotein</keyword>
<dbReference type="InterPro" id="IPR020841">
    <property type="entry name" value="PKS_Beta-ketoAc_synthase_dom"/>
</dbReference>
<dbReference type="InterPro" id="IPR032821">
    <property type="entry name" value="PKS_assoc"/>
</dbReference>
<dbReference type="PROSITE" id="PS00606">
    <property type="entry name" value="KS3_1"/>
    <property type="match status" value="1"/>
</dbReference>
<keyword evidence="4" id="KW-0511">Multifunctional enzyme</keyword>
<dbReference type="Gene3D" id="3.30.70.3290">
    <property type="match status" value="2"/>
</dbReference>
<dbReference type="InterPro" id="IPR001227">
    <property type="entry name" value="Ac_transferase_dom_sf"/>
</dbReference>
<dbReference type="InterPro" id="IPR016035">
    <property type="entry name" value="Acyl_Trfase/lysoPLipase"/>
</dbReference>
<dbReference type="SUPFAM" id="SSF51735">
    <property type="entry name" value="NAD(P)-binding Rossmann-fold domains"/>
    <property type="match status" value="3"/>
</dbReference>
<dbReference type="SMART" id="SM00822">
    <property type="entry name" value="PKS_KR"/>
    <property type="match status" value="1"/>
</dbReference>
<dbReference type="Pfam" id="PF16197">
    <property type="entry name" value="KAsynt_C_assoc"/>
    <property type="match status" value="2"/>
</dbReference>
<comment type="caution">
    <text evidence="10">The sequence shown here is derived from an EMBL/GenBank/DDBJ whole genome shotgun (WGS) entry which is preliminary data.</text>
</comment>
<dbReference type="InterPro" id="IPR020806">
    <property type="entry name" value="PKS_PP-bd"/>
</dbReference>
<dbReference type="PROSITE" id="PS50075">
    <property type="entry name" value="CARRIER"/>
    <property type="match status" value="2"/>
</dbReference>
<dbReference type="EMBL" id="RJKE01000001">
    <property type="protein sequence ID" value="ROO84786.1"/>
    <property type="molecule type" value="Genomic_DNA"/>
</dbReference>
<dbReference type="SMART" id="SM00825">
    <property type="entry name" value="PKS_KS"/>
    <property type="match status" value="2"/>
</dbReference>
<dbReference type="SMART" id="SM01294">
    <property type="entry name" value="PKS_PP_betabranch"/>
    <property type="match status" value="2"/>
</dbReference>
<dbReference type="SUPFAM" id="SSF52151">
    <property type="entry name" value="FabD/lysophospholipase-like"/>
    <property type="match status" value="2"/>
</dbReference>
<dbReference type="FunFam" id="3.40.47.10:FF:000019">
    <property type="entry name" value="Polyketide synthase type I"/>
    <property type="match status" value="1"/>
</dbReference>
<feature type="domain" description="Carrier" evidence="7">
    <location>
        <begin position="884"/>
        <end position="959"/>
    </location>
</feature>
<dbReference type="Gene3D" id="3.40.366.10">
    <property type="entry name" value="Malonyl-Coenzyme A Acyl Carrier Protein, domain 2"/>
    <property type="match status" value="2"/>
</dbReference>
<dbReference type="SMART" id="SM00826">
    <property type="entry name" value="PKS_DH"/>
    <property type="match status" value="1"/>
</dbReference>
<evidence type="ECO:0000259" key="8">
    <source>
        <dbReference type="PROSITE" id="PS52004"/>
    </source>
</evidence>
<dbReference type="Gene3D" id="3.10.129.110">
    <property type="entry name" value="Polyketide synthase dehydratase"/>
    <property type="match status" value="1"/>
</dbReference>
<dbReference type="Gene3D" id="3.40.50.720">
    <property type="entry name" value="NAD(P)-binding Rossmann-like Domain"/>
    <property type="match status" value="1"/>
</dbReference>
<dbReference type="Pfam" id="PF22953">
    <property type="entry name" value="SpnB_Rossmann"/>
    <property type="match status" value="1"/>
</dbReference>
<dbReference type="InterPro" id="IPR042104">
    <property type="entry name" value="PKS_dehydratase_sf"/>
</dbReference>
<dbReference type="Pfam" id="PF08240">
    <property type="entry name" value="ADH_N"/>
    <property type="match status" value="1"/>
</dbReference>
<dbReference type="InterPro" id="IPR011032">
    <property type="entry name" value="GroES-like_sf"/>
</dbReference>
<dbReference type="Gene3D" id="3.40.50.11460">
    <property type="match status" value="1"/>
</dbReference>
<keyword evidence="1" id="KW-0596">Phosphopantetheine</keyword>
<keyword evidence="5" id="KW-0012">Acyltransferase</keyword>
<dbReference type="GO" id="GO:0004315">
    <property type="term" value="F:3-oxoacyl-[acyl-carrier-protein] synthase activity"/>
    <property type="evidence" value="ECO:0007669"/>
    <property type="project" value="InterPro"/>
</dbReference>
<evidence type="ECO:0000256" key="1">
    <source>
        <dbReference type="ARBA" id="ARBA00022450"/>
    </source>
</evidence>
<proteinExistence type="predicted"/>
<dbReference type="PANTHER" id="PTHR43775">
    <property type="entry name" value="FATTY ACID SYNTHASE"/>
    <property type="match status" value="1"/>
</dbReference>
<feature type="domain" description="Ketosynthase family 3 (KS3)" evidence="8">
    <location>
        <begin position="970"/>
        <end position="1395"/>
    </location>
</feature>
<dbReference type="InterPro" id="IPR013968">
    <property type="entry name" value="PKS_KR"/>
</dbReference>
<dbReference type="Pfam" id="PF21089">
    <property type="entry name" value="PKS_DH_N"/>
    <property type="match status" value="1"/>
</dbReference>
<dbReference type="Pfam" id="PF02801">
    <property type="entry name" value="Ketoacyl-synt_C"/>
    <property type="match status" value="2"/>
</dbReference>
<dbReference type="CDD" id="cd05195">
    <property type="entry name" value="enoyl_red"/>
    <property type="match status" value="1"/>
</dbReference>
<dbReference type="SMART" id="SM00823">
    <property type="entry name" value="PKS_PP"/>
    <property type="match status" value="2"/>
</dbReference>
<keyword evidence="11" id="KW-1185">Reference proteome</keyword>
<dbReference type="SUPFAM" id="SSF47336">
    <property type="entry name" value="ACP-like"/>
    <property type="match status" value="2"/>
</dbReference>
<evidence type="ECO:0000256" key="2">
    <source>
        <dbReference type="ARBA" id="ARBA00022553"/>
    </source>
</evidence>
<dbReference type="InterPro" id="IPR049552">
    <property type="entry name" value="PKS_DH_N"/>
</dbReference>
<dbReference type="InterPro" id="IPR014043">
    <property type="entry name" value="Acyl_transferase_dom"/>
</dbReference>
<dbReference type="OrthoDB" id="4537517at2"/>
<feature type="domain" description="Carrier" evidence="7">
    <location>
        <begin position="2893"/>
        <end position="2968"/>
    </location>
</feature>
<dbReference type="InterPro" id="IPR006162">
    <property type="entry name" value="Ppantetheine_attach_site"/>
</dbReference>
<feature type="active site" description="Proton acceptor; for dehydratase activity" evidence="6">
    <location>
        <position position="1918"/>
    </location>
</feature>
<dbReference type="InterPro" id="IPR016039">
    <property type="entry name" value="Thiolase-like"/>
</dbReference>
<evidence type="ECO:0000256" key="4">
    <source>
        <dbReference type="ARBA" id="ARBA00023268"/>
    </source>
</evidence>
<dbReference type="SUPFAM" id="SSF53901">
    <property type="entry name" value="Thiolase-like"/>
    <property type="match status" value="2"/>
</dbReference>
<dbReference type="InterPro" id="IPR013154">
    <property type="entry name" value="ADH-like_N"/>
</dbReference>
<dbReference type="Pfam" id="PF00109">
    <property type="entry name" value="ketoacyl-synt"/>
    <property type="match status" value="2"/>
</dbReference>
<evidence type="ECO:0000313" key="10">
    <source>
        <dbReference type="EMBL" id="ROO84786.1"/>
    </source>
</evidence>
<name>A0A3N1CU04_9ACTN</name>
<dbReference type="GO" id="GO:0031177">
    <property type="term" value="F:phosphopantetheine binding"/>
    <property type="evidence" value="ECO:0007669"/>
    <property type="project" value="InterPro"/>
</dbReference>
<dbReference type="FunFam" id="3.40.366.10:FF:000002">
    <property type="entry name" value="Probable polyketide synthase 2"/>
    <property type="match status" value="1"/>
</dbReference>
<feature type="region of interest" description="C-terminal hotdog fold" evidence="6">
    <location>
        <begin position="2014"/>
        <end position="2147"/>
    </location>
</feature>
<dbReference type="Pfam" id="PF08659">
    <property type="entry name" value="KR"/>
    <property type="match status" value="1"/>
</dbReference>
<dbReference type="Gene3D" id="3.90.180.10">
    <property type="entry name" value="Medium-chain alcohol dehydrogenases, catalytic domain"/>
    <property type="match status" value="1"/>
</dbReference>
<dbReference type="InterPro" id="IPR018201">
    <property type="entry name" value="Ketoacyl_synth_AS"/>
</dbReference>
<dbReference type="InterPro" id="IPR020807">
    <property type="entry name" value="PKS_DH"/>
</dbReference>
<dbReference type="PROSITE" id="PS52004">
    <property type="entry name" value="KS3_2"/>
    <property type="match status" value="2"/>
</dbReference>
<dbReference type="GO" id="GO:0016491">
    <property type="term" value="F:oxidoreductase activity"/>
    <property type="evidence" value="ECO:0007669"/>
    <property type="project" value="InterPro"/>
</dbReference>
<sequence length="3006" mass="310863">MAAAFPIAVVGLSCRLPGAPDPAAFWRLLAAGTDAVSARSGVPGGYLEGTDLFDPAFFGISPREAVAADPQQRLLLELAWEALEEARVPPGTLAGRAVGVFAAATHGDYAAVVQRAGEAAVTRHTLPGLNRALLANRISHALGLRGPSLTVDAAQASGLVAVQLAVESLRRGETEVALAGGVNLILAPDSDLSSARFGGLSPDGRCKVFDARANGYVRGEGGGVVVLKRLADAVADGDRVHAVILGAAAGNDGATDGLTVPSAAAQEDVVRRALADAGLSRDDVQYVELHGTGTPVGDPIEAAALGAALGAGRKAPLRVGSVKTNIGHLEGAAGIAGLLKVVLGLRHGTIPATLHHVSPNPAIPLDALGLEVQTETGPWPETADADADAAHRVAGVSSFGMGGTNCHLVLAGPPVSAASSADTGAPVVSWLVTGKDAAGLAAHAARLAGAVGELPAATVGRSLAETRAHLPHRAVIAGDRAELRAGLRALAEGGQAAQVVRGTARDRGRTVFVFPGQGAQWTGMGLALAEESPAFADALDAAGAALAPHTDWDLRAALADPAALERVDVVQPALFAVMVALAALWRAHGIEPDAVVGHSQGEIAAAHVAGALSLADAAKVVALRSRALAEISGTGGMAAVELPADRLAPLLGDALDVAVVNGPTATVVAGEVTALERLLEGLRADGVRVRRLPVDYASHSALVEPVRDRLITELSGIEAHPSEALFYSTLTGGLFDTAGLDAAYWYRNLRETVVFERTVRAAVSDGHGLFVEASPHPLLTAATGDILGPTGGLAFGTLHRDRPGLRQFLLSLGRAQTSGAPVHWPQEWGGDLADLPTYPFQRKSYWVAGAPLPGESAGLPVATPVEEPVTESAIAEGVAELAFDDALRVVLSGAAVVLGYDGPDAIDPDAAFRDLGFDSAGAVELRDRLAETTGVSLPSTLVFDHPTPRAVAALLTGADTADEEAAGASEDPIAIVAAGGRWPGGADTPEKLWALLRDGRDAIGAFPGNRGWDLDALYAPQSEFRPGTTYARNGGFLYDADRFDAAFFGISPREAAVMDPQQRLLLETGWELFERAGIDPTSLRGSRTGVFVGAMAQEYGTRLHETPRGFDGHALTGSASSVASGRLAYTLGLVGPALTVDTACSSSLVALHLAAQSLRSRECDLAVAGGVTVMATPGMFTEFSRQGGLAPDGRCKPFAAAADGTAWSEGAGLVLLARLSDAVRDGRTILAVLRGSAVNQDGASNGLTAPHGPSQERVIRAALRAGGLTPADVDAVEAHGTGTRLGDPIEAGALQAAYGPGRERPLLVGSVKSVLGHTQAAAGITGLIAMTEALRAHELPATLHIDAPSPHIDWSGDRLELLTAPRPWPRTDRPRRVGISSFGISGTNAHLVIEEPPSLPGPSVSSEKPASDAVALFVPSVPGARASSEFGRSVRTEPAFSEVSGSPDGPGAEAVVALVLSARTGSALREQAGRLRERFGEGIEPFAAGRALATTRAEFEERAVFVGAPGEAAAALRAFAEGGTAPGLVTGRAVRQGGTGFLFSGQGSQRVGMGRGLYETSPVFRNALDELFDGFAPHLDRSLHELVFDGPEELLEQTAYTQPALFAIEVALYRLAEAAGLRPTVLLGHSIGELAAAHVAGVLSARDVSALVAARGRLLQRLPSGGAMAALEASEEEIAVHLGDGLDLAAVNGAASVVVSGDSDAVSALARRWRADGRRARPLRVSHAFHSARTEPALAEFRDVAAALDFNEPRIPVISNVTGRIATGLADPEYWVRHIRAAVRFHDGVRAARDLGVTALLELGPDATLTALARESTDVPVIVPALRKDRPEPESFVTALAELHVAGVPVDWAAVHGPGPRADLPTYPFQRERYWLTAEPAAPGSAHRFLGPVLELADGGAVRTGRLSTEDEPWLTDHRVLGDVLLPGTALAELALQAGGPLADLTLEQPLVVPEEGAVSLQVVTGAPGADGLRPVSVHARTGAGPWVRHASGALGTALAAAAPVPEAWPPAGAAAVDLAALYARLAERGYEYGPGFRLLRGVWRDGATVYAETVPVAEAQGFAVHPALLDAVLHAVVGEVLDGSGVRIPFAWSGFAVHREGAEALRARIVPGREGAVALDAHDADGNPVLTIADLAFRETAGDERPYRLDWTPLDWTPPEGDRVPDDGSWTILWDGALHRDWAAVAEPRGAGPLPESAHTATVRALGLVQGWLANGEGRLAVVTRGAVATRHGSDVPGLAESGLWGLLRTAQAEHPGRIVLVDLGPGPIDPVEAAAAADAGEEQVALRRGRLLVPRLARPARDALALPDGPWRLDVTAPGSLDAIAAVPAPEAARPLTGREVRVAVRAAGLNFRDVLIGLGMYPGRASIGAEGAGTVLETGPEVTGLRQGDRVMGLLQGQLGPQAVTDARLLAPIPAGWSYAEAAAAPVAFLTAYHGLVDLGELKADDRVLIHAATGGVGGAAVQLARHLGAEVFATASPAKQPLLLEAGLDAAHVGSSRDLEFADRFGAVDVVLNALAHEFTDASLALLGPEGRFVEMGKTDLRDPADVVPVYRAFDLFDVDPDRIAALFADLGVLFEDGGLQPPPVESWDVRRTPDALRRLSQARHTGKLVATLPRRPDPDGTVLVTGGTGTLGALVARHLVRRHGRRSLLLASRRGLAAPGAAELRAELEGLGAEVEIVSADAAAPEDVRALFEGRRIASVVHAAGILDDAAFTELTDGQVHDVLRAKSDAAWRLHLAAERHDVAEFVLFSSAVGVLGNPGQAGYAAANTFLDALAARRAHRGLPAVSAAWGRWEQESAMTGGLTDAQLRRMARRGLAGLPTARALALLDRVLAAPDPALVPARLDLDGLGETPPVLRGLVRPGGASVTPSGPAAVDGLADLPEAERLRRLLQLVRETAAAVLGHAGAEAVRPDHGFQESGFDSLASVELRTRLGAAVGLRLPATFTFDHPTPAEAAAHLAELLAPEPAPVPAEAEAEAEADLASATGDELFRLIEEELRLS</sequence>
<dbReference type="InterPro" id="IPR014031">
    <property type="entry name" value="Ketoacyl_synth_C"/>
</dbReference>
<dbReference type="InterPro" id="IPR014030">
    <property type="entry name" value="Ketoacyl_synth_N"/>
</dbReference>
<accession>A0A3N1CU04</accession>
<gene>
    <name evidence="10" type="ORF">EDD29_2315</name>
</gene>
<dbReference type="InterPro" id="IPR036736">
    <property type="entry name" value="ACP-like_sf"/>
</dbReference>
<dbReference type="InterPro" id="IPR055123">
    <property type="entry name" value="SpnB-like_Rossmann"/>
</dbReference>
<evidence type="ECO:0000256" key="6">
    <source>
        <dbReference type="PROSITE-ProRule" id="PRU01363"/>
    </source>
</evidence>
<evidence type="ECO:0000313" key="11">
    <source>
        <dbReference type="Proteomes" id="UP000272400"/>
    </source>
</evidence>
<dbReference type="RefSeq" id="WP_123664358.1">
    <property type="nucleotide sequence ID" value="NZ_RJKE01000001.1"/>
</dbReference>
<evidence type="ECO:0000259" key="7">
    <source>
        <dbReference type="PROSITE" id="PS50075"/>
    </source>
</evidence>
<evidence type="ECO:0000256" key="3">
    <source>
        <dbReference type="ARBA" id="ARBA00022679"/>
    </source>
</evidence>
<keyword evidence="3 10" id="KW-0808">Transferase</keyword>
<dbReference type="PROSITE" id="PS00012">
    <property type="entry name" value="PHOSPHOPANTETHEINE"/>
    <property type="match status" value="1"/>
</dbReference>
<dbReference type="GO" id="GO:0004312">
    <property type="term" value="F:fatty acid synthase activity"/>
    <property type="evidence" value="ECO:0007669"/>
    <property type="project" value="TreeGrafter"/>
</dbReference>
<dbReference type="InterPro" id="IPR036291">
    <property type="entry name" value="NAD(P)-bd_dom_sf"/>
</dbReference>
<reference evidence="10 11" key="1">
    <citation type="submission" date="2018-11" db="EMBL/GenBank/DDBJ databases">
        <title>Sequencing the genomes of 1000 actinobacteria strains.</title>
        <authorList>
            <person name="Klenk H.-P."/>
        </authorList>
    </citation>
    <scope>NUCLEOTIDE SEQUENCE [LARGE SCALE GENOMIC DNA]</scope>
    <source>
        <strain evidence="10 11">DSM 44254</strain>
    </source>
</reference>
<feature type="domain" description="PKS/mFAS DH" evidence="9">
    <location>
        <begin position="1887"/>
        <end position="2147"/>
    </location>
</feature>